<feature type="domain" description="Amine oxidase" evidence="4">
    <location>
        <begin position="70"/>
        <end position="166"/>
    </location>
</feature>
<dbReference type="PANTHER" id="PTHR10742">
    <property type="entry name" value="FLAVIN MONOAMINE OXIDASE"/>
    <property type="match status" value="1"/>
</dbReference>
<sequence length="201" mass="21180">MLMLFFGPPVAEAIENITPERDAELTSHVHTRLVAAILPKPPENHRKTGNDAVAPSAAAAAIGSAESSAPSRPVASVVTRWRSDPHSLGSYTYLPAARKRSGANGSGDGHGDEGGVRPAASPLDMMELARPVCGGQLGFCGEACHPDLYASVHGALMSGLEEGVRIVNLANERGVRHLVASSERTEQQLAREGDRACRQLM</sequence>
<keyword evidence="6" id="KW-1185">Reference proteome</keyword>
<evidence type="ECO:0000313" key="6">
    <source>
        <dbReference type="Proteomes" id="UP000027361"/>
    </source>
</evidence>
<evidence type="ECO:0000256" key="3">
    <source>
        <dbReference type="SAM" id="MobiDB-lite"/>
    </source>
</evidence>
<dbReference type="InterPro" id="IPR050281">
    <property type="entry name" value="Flavin_monoamine_oxidase"/>
</dbReference>
<evidence type="ECO:0000313" key="5">
    <source>
        <dbReference type="EMBL" id="KDN42732.1"/>
    </source>
</evidence>
<dbReference type="AlphaFoldDB" id="A0A066VLW1"/>
<dbReference type="Proteomes" id="UP000027361">
    <property type="component" value="Unassembled WGS sequence"/>
</dbReference>
<dbReference type="InterPro" id="IPR036188">
    <property type="entry name" value="FAD/NAD-bd_sf"/>
</dbReference>
<dbReference type="RefSeq" id="XP_013242156.1">
    <property type="nucleotide sequence ID" value="XM_013386702.1"/>
</dbReference>
<dbReference type="GO" id="GO:0016491">
    <property type="term" value="F:oxidoreductase activity"/>
    <property type="evidence" value="ECO:0007669"/>
    <property type="project" value="UniProtKB-KW"/>
</dbReference>
<gene>
    <name evidence="5" type="ORF">K437DRAFT_157948</name>
</gene>
<dbReference type="Pfam" id="PF01593">
    <property type="entry name" value="Amino_oxidase"/>
    <property type="match status" value="1"/>
</dbReference>
<reference evidence="5 6" key="1">
    <citation type="submission" date="2014-05" db="EMBL/GenBank/DDBJ databases">
        <title>Draft genome sequence of a rare smut relative, Tilletiaria anomala UBC 951.</title>
        <authorList>
            <consortium name="DOE Joint Genome Institute"/>
            <person name="Toome M."/>
            <person name="Kuo A."/>
            <person name="Henrissat B."/>
            <person name="Lipzen A."/>
            <person name="Tritt A."/>
            <person name="Yoshinaga Y."/>
            <person name="Zane M."/>
            <person name="Barry K."/>
            <person name="Grigoriev I.V."/>
            <person name="Spatafora J.W."/>
            <person name="Aimea M.C."/>
        </authorList>
    </citation>
    <scope>NUCLEOTIDE SEQUENCE [LARGE SCALE GENOMIC DNA]</scope>
    <source>
        <strain evidence="5 6">UBC 951</strain>
    </source>
</reference>
<dbReference type="InParanoid" id="A0A066VLW1"/>
<accession>A0A066VLW1</accession>
<dbReference type="Gene3D" id="3.50.50.60">
    <property type="entry name" value="FAD/NAD(P)-binding domain"/>
    <property type="match status" value="1"/>
</dbReference>
<organism evidence="5 6">
    <name type="scientific">Tilletiaria anomala (strain ATCC 24038 / CBS 436.72 / UBC 951)</name>
    <dbReference type="NCBI Taxonomy" id="1037660"/>
    <lineage>
        <taxon>Eukaryota</taxon>
        <taxon>Fungi</taxon>
        <taxon>Dikarya</taxon>
        <taxon>Basidiomycota</taxon>
        <taxon>Ustilaginomycotina</taxon>
        <taxon>Exobasidiomycetes</taxon>
        <taxon>Georgefischeriales</taxon>
        <taxon>Tilletiariaceae</taxon>
        <taxon>Tilletiaria</taxon>
    </lineage>
</organism>
<evidence type="ECO:0000256" key="2">
    <source>
        <dbReference type="ARBA" id="ARBA00023002"/>
    </source>
</evidence>
<dbReference type="InterPro" id="IPR002937">
    <property type="entry name" value="Amino_oxidase"/>
</dbReference>
<dbReference type="HOGENOM" id="CLU_1361264_0_0_1"/>
<dbReference type="SUPFAM" id="SSF54373">
    <property type="entry name" value="FAD-linked reductases, C-terminal domain"/>
    <property type="match status" value="1"/>
</dbReference>
<dbReference type="STRING" id="1037660.A0A066VLW1"/>
<keyword evidence="2" id="KW-0560">Oxidoreductase</keyword>
<dbReference type="OrthoDB" id="5046242at2759"/>
<dbReference type="GeneID" id="25261711"/>
<dbReference type="SUPFAM" id="SSF51905">
    <property type="entry name" value="FAD/NAD(P)-binding domain"/>
    <property type="match status" value="1"/>
</dbReference>
<feature type="region of interest" description="Disordered" evidence="3">
    <location>
        <begin position="92"/>
        <end position="118"/>
    </location>
</feature>
<evidence type="ECO:0000256" key="1">
    <source>
        <dbReference type="ARBA" id="ARBA00005995"/>
    </source>
</evidence>
<evidence type="ECO:0000259" key="4">
    <source>
        <dbReference type="Pfam" id="PF01593"/>
    </source>
</evidence>
<dbReference type="EMBL" id="JMSN01000067">
    <property type="protein sequence ID" value="KDN42732.1"/>
    <property type="molecule type" value="Genomic_DNA"/>
</dbReference>
<dbReference type="Gene3D" id="3.90.660.10">
    <property type="match status" value="1"/>
</dbReference>
<dbReference type="GO" id="GO:0003682">
    <property type="term" value="F:chromatin binding"/>
    <property type="evidence" value="ECO:0007669"/>
    <property type="project" value="TreeGrafter"/>
</dbReference>
<comment type="similarity">
    <text evidence="1">Belongs to the flavin monoamine oxidase family.</text>
</comment>
<dbReference type="GO" id="GO:0050660">
    <property type="term" value="F:flavin adenine dinucleotide binding"/>
    <property type="evidence" value="ECO:0007669"/>
    <property type="project" value="TreeGrafter"/>
</dbReference>
<proteinExistence type="inferred from homology"/>
<dbReference type="PANTHER" id="PTHR10742:SF386">
    <property type="entry name" value="LYSINE-SPECIFIC HISTONE DEMETHYLASE 1A"/>
    <property type="match status" value="1"/>
</dbReference>
<comment type="caution">
    <text evidence="5">The sequence shown here is derived from an EMBL/GenBank/DDBJ whole genome shotgun (WGS) entry which is preliminary data.</text>
</comment>
<name>A0A066VLW1_TILAU</name>
<protein>
    <recommendedName>
        <fullName evidence="4">Amine oxidase domain-containing protein</fullName>
    </recommendedName>
</protein>
<dbReference type="GO" id="GO:0006338">
    <property type="term" value="P:chromatin remodeling"/>
    <property type="evidence" value="ECO:0007669"/>
    <property type="project" value="TreeGrafter"/>
</dbReference>